<evidence type="ECO:0000256" key="2">
    <source>
        <dbReference type="ARBA" id="ARBA00022448"/>
    </source>
</evidence>
<dbReference type="CDD" id="cd17329">
    <property type="entry name" value="MFS_MdtH_MDR_like"/>
    <property type="match status" value="1"/>
</dbReference>
<dbReference type="PANTHER" id="PTHR23517:SF10">
    <property type="entry name" value="MAJOR FACILITATOR SUPERFAMILY (MFS) PROFILE DOMAIN-CONTAINING PROTEIN"/>
    <property type="match status" value="1"/>
</dbReference>
<keyword evidence="6 7" id="KW-0472">Membrane</keyword>
<feature type="transmembrane region" description="Helical" evidence="7">
    <location>
        <begin position="161"/>
        <end position="183"/>
    </location>
</feature>
<feature type="transmembrane region" description="Helical" evidence="7">
    <location>
        <begin position="46"/>
        <end position="67"/>
    </location>
</feature>
<dbReference type="GO" id="GO:0005886">
    <property type="term" value="C:plasma membrane"/>
    <property type="evidence" value="ECO:0007669"/>
    <property type="project" value="UniProtKB-SubCell"/>
</dbReference>
<comment type="subcellular location">
    <subcellularLocation>
        <location evidence="1">Cell membrane</location>
        <topology evidence="1">Multi-pass membrane protein</topology>
    </subcellularLocation>
</comment>
<sequence>MAQKQLIKTPWLIAGQFMNNIGMSFIWPLTTIYMHNVLGKSLTETGVVLMLNSVANVLASTIGGRIFDRGNPYHLLLMGIGLNGLANFALIFFHGWPWYPLLLVVTGFASGWLNTMFNALAASVPRDKVRRTFTLMYLAANLGVVFGTMLVGIVYSMGMQLLFSLTTSLFVIFLIIALFEYNVDSSNVTGVDPRQGQNVQLPRANFHIVWTFFISLFIIWLLYEQWVSNLSVYMTNLGMPLRNYSFLWTINAGLLVLIQSILSLLGDRIKNLYYQFFFGMLFVGLSFLSLVIAHDYPHFIFAMVLLTIGEATWSPAMPTLVSQLSPISAKGRYQGLVQAFCALGRSLGPLFGGVIIDNWSYKALFLLAFVVLLIVLAVNVGVVHLNHPRAVNYMKTDLKTNVSRETKQSEKMVSS</sequence>
<keyword evidence="2" id="KW-0813">Transport</keyword>
<accession>A0AAW8VVV9</accession>
<dbReference type="InterPro" id="IPR020846">
    <property type="entry name" value="MFS_dom"/>
</dbReference>
<proteinExistence type="predicted"/>
<evidence type="ECO:0000313" key="10">
    <source>
        <dbReference type="Proteomes" id="UP001267003"/>
    </source>
</evidence>
<evidence type="ECO:0000256" key="5">
    <source>
        <dbReference type="ARBA" id="ARBA00022989"/>
    </source>
</evidence>
<dbReference type="PANTHER" id="PTHR23517">
    <property type="entry name" value="RESISTANCE PROTEIN MDTM, PUTATIVE-RELATED-RELATED"/>
    <property type="match status" value="1"/>
</dbReference>
<dbReference type="Proteomes" id="UP001267003">
    <property type="component" value="Unassembled WGS sequence"/>
</dbReference>
<evidence type="ECO:0000259" key="8">
    <source>
        <dbReference type="PROSITE" id="PS50850"/>
    </source>
</evidence>
<feature type="transmembrane region" description="Helical" evidence="7">
    <location>
        <begin position="243"/>
        <end position="265"/>
    </location>
</feature>
<organism evidence="9 10">
    <name type="scientific">Lactiplantibacillus pentosus</name>
    <name type="common">Lactobacillus pentosus</name>
    <dbReference type="NCBI Taxonomy" id="1589"/>
    <lineage>
        <taxon>Bacteria</taxon>
        <taxon>Bacillati</taxon>
        <taxon>Bacillota</taxon>
        <taxon>Bacilli</taxon>
        <taxon>Lactobacillales</taxon>
        <taxon>Lactobacillaceae</taxon>
        <taxon>Lactiplantibacillus</taxon>
    </lineage>
</organism>
<feature type="transmembrane region" description="Helical" evidence="7">
    <location>
        <begin position="362"/>
        <end position="385"/>
    </location>
</feature>
<dbReference type="AlphaFoldDB" id="A0AAW8VVV9"/>
<evidence type="ECO:0000256" key="6">
    <source>
        <dbReference type="ARBA" id="ARBA00023136"/>
    </source>
</evidence>
<dbReference type="InterPro" id="IPR050171">
    <property type="entry name" value="MFS_Transporters"/>
</dbReference>
<feature type="transmembrane region" description="Helical" evidence="7">
    <location>
        <begin position="99"/>
        <end position="121"/>
    </location>
</feature>
<feature type="transmembrane region" description="Helical" evidence="7">
    <location>
        <begin position="272"/>
        <end position="293"/>
    </location>
</feature>
<feature type="domain" description="Major facilitator superfamily (MFS) profile" evidence="8">
    <location>
        <begin position="8"/>
        <end position="391"/>
    </location>
</feature>
<dbReference type="InterPro" id="IPR011701">
    <property type="entry name" value="MFS"/>
</dbReference>
<evidence type="ECO:0000256" key="1">
    <source>
        <dbReference type="ARBA" id="ARBA00004651"/>
    </source>
</evidence>
<keyword evidence="5 7" id="KW-1133">Transmembrane helix</keyword>
<feature type="transmembrane region" description="Helical" evidence="7">
    <location>
        <begin position="133"/>
        <end position="155"/>
    </location>
</feature>
<feature type="transmembrane region" description="Helical" evidence="7">
    <location>
        <begin position="204"/>
        <end position="223"/>
    </location>
</feature>
<gene>
    <name evidence="9" type="ORF">RI536_07430</name>
</gene>
<dbReference type="RefSeq" id="WP_216780181.1">
    <property type="nucleotide sequence ID" value="NZ_JAGXBR010000001.1"/>
</dbReference>
<keyword evidence="3" id="KW-1003">Cell membrane</keyword>
<feature type="transmembrane region" description="Helical" evidence="7">
    <location>
        <begin position="74"/>
        <end position="93"/>
    </location>
</feature>
<dbReference type="EMBL" id="JAVLAQ010000001">
    <property type="protein sequence ID" value="MDT6989937.1"/>
    <property type="molecule type" value="Genomic_DNA"/>
</dbReference>
<comment type="caution">
    <text evidence="9">The sequence shown here is derived from an EMBL/GenBank/DDBJ whole genome shotgun (WGS) entry which is preliminary data.</text>
</comment>
<evidence type="ECO:0000256" key="3">
    <source>
        <dbReference type="ARBA" id="ARBA00022475"/>
    </source>
</evidence>
<keyword evidence="4 7" id="KW-0812">Transmembrane</keyword>
<evidence type="ECO:0000256" key="4">
    <source>
        <dbReference type="ARBA" id="ARBA00022692"/>
    </source>
</evidence>
<evidence type="ECO:0000313" key="9">
    <source>
        <dbReference type="EMBL" id="MDT6989937.1"/>
    </source>
</evidence>
<name>A0AAW8VVV9_LACPE</name>
<feature type="transmembrane region" description="Helical" evidence="7">
    <location>
        <begin position="12"/>
        <end position="34"/>
    </location>
</feature>
<dbReference type="Pfam" id="PF07690">
    <property type="entry name" value="MFS_1"/>
    <property type="match status" value="2"/>
</dbReference>
<dbReference type="PROSITE" id="PS50850">
    <property type="entry name" value="MFS"/>
    <property type="match status" value="1"/>
</dbReference>
<protein>
    <submittedName>
        <fullName evidence="9">MFS transporter</fullName>
    </submittedName>
</protein>
<reference evidence="9" key="1">
    <citation type="submission" date="2023-08" db="EMBL/GenBank/DDBJ databases">
        <authorList>
            <person name="Page C.A."/>
            <person name="Perez-Diaz I.M."/>
        </authorList>
    </citation>
    <scope>NUCLEOTIDE SEQUENCE</scope>
    <source>
        <strain evidence="9">7.8.46</strain>
    </source>
</reference>
<evidence type="ECO:0000256" key="7">
    <source>
        <dbReference type="SAM" id="Phobius"/>
    </source>
</evidence>
<dbReference type="GO" id="GO:0022857">
    <property type="term" value="F:transmembrane transporter activity"/>
    <property type="evidence" value="ECO:0007669"/>
    <property type="project" value="InterPro"/>
</dbReference>